<dbReference type="EMBL" id="NCXO01000028">
    <property type="protein sequence ID" value="OSC33025.1"/>
    <property type="molecule type" value="Genomic_DNA"/>
</dbReference>
<dbReference type="SMART" id="SM00650">
    <property type="entry name" value="rADc"/>
    <property type="match status" value="1"/>
</dbReference>
<evidence type="ECO:0000313" key="6">
    <source>
        <dbReference type="Proteomes" id="UP000193577"/>
    </source>
</evidence>
<proteinExistence type="predicted"/>
<sequence length="196" mass="21354">MAMNLLHRRLCSSQRWANSVRDGLLPWALADVELGSRTLEIGPGYGATTRVLVEQAEDLTAVEVDQVMAEQLQQRFAGRAHIVHADGTATGLPDDHFTSVVCFTMLHHVPTSAMQDRLLAEAYRVLAPGGVFAGSDSLSSLPFRLIHLGDICNPLSPSGLSAKLRTAGFDDITVEVSGSRQRWRARKTPTGATRRH</sequence>
<dbReference type="InterPro" id="IPR020598">
    <property type="entry name" value="rRNA_Ade_methylase_Trfase_N"/>
</dbReference>
<dbReference type="InterPro" id="IPR013216">
    <property type="entry name" value="Methyltransf_11"/>
</dbReference>
<dbReference type="RefSeq" id="WP_085304332.1">
    <property type="nucleotide sequence ID" value="NZ_AP022594.1"/>
</dbReference>
<dbReference type="PANTHER" id="PTHR42912">
    <property type="entry name" value="METHYLTRANSFERASE"/>
    <property type="match status" value="1"/>
</dbReference>
<reference evidence="5 6" key="1">
    <citation type="submission" date="2017-04" db="EMBL/GenBank/DDBJ databases">
        <title>The new phylogeny of genus Mycobacterium.</title>
        <authorList>
            <person name="Tortoli E."/>
            <person name="Trovato A."/>
            <person name="Cirillo D.M."/>
        </authorList>
    </citation>
    <scope>NUCLEOTIDE SEQUENCE [LARGE SCALE GENOMIC DNA]</scope>
    <source>
        <strain evidence="5 6">KCTC 19819</strain>
    </source>
</reference>
<accession>A0AA91PE82</accession>
<dbReference type="InterPro" id="IPR050508">
    <property type="entry name" value="Methyltransf_Superfamily"/>
</dbReference>
<evidence type="ECO:0000256" key="1">
    <source>
        <dbReference type="ARBA" id="ARBA00022603"/>
    </source>
</evidence>
<dbReference type="GO" id="GO:0000179">
    <property type="term" value="F:rRNA (adenine-N6,N6-)-dimethyltransferase activity"/>
    <property type="evidence" value="ECO:0007669"/>
    <property type="project" value="InterPro"/>
</dbReference>
<feature type="domain" description="Ribosomal RNA adenine methylase transferase N-terminal" evidence="4">
    <location>
        <begin position="20"/>
        <end position="142"/>
    </location>
</feature>
<organism evidence="5 6">
    <name type="scientific">Mycolicibacillus koreensis</name>
    <dbReference type="NCBI Taxonomy" id="1069220"/>
    <lineage>
        <taxon>Bacteria</taxon>
        <taxon>Bacillati</taxon>
        <taxon>Actinomycetota</taxon>
        <taxon>Actinomycetes</taxon>
        <taxon>Mycobacteriales</taxon>
        <taxon>Mycobacteriaceae</taxon>
        <taxon>Mycolicibacillus</taxon>
    </lineage>
</organism>
<dbReference type="CDD" id="cd02440">
    <property type="entry name" value="AdoMet_MTases"/>
    <property type="match status" value="1"/>
</dbReference>
<keyword evidence="2" id="KW-0808">Transferase</keyword>
<evidence type="ECO:0000256" key="2">
    <source>
        <dbReference type="ARBA" id="ARBA00022679"/>
    </source>
</evidence>
<keyword evidence="3" id="KW-0949">S-adenosyl-L-methionine</keyword>
<protein>
    <submittedName>
        <fullName evidence="5">SAM-dependent methyltransferase</fullName>
    </submittedName>
</protein>
<dbReference type="PANTHER" id="PTHR42912:SF93">
    <property type="entry name" value="N6-ADENOSINE-METHYLTRANSFERASE TMT1A"/>
    <property type="match status" value="1"/>
</dbReference>
<keyword evidence="6" id="KW-1185">Reference proteome</keyword>
<comment type="caution">
    <text evidence="5">The sequence shown here is derived from an EMBL/GenBank/DDBJ whole genome shotgun (WGS) entry which is preliminary data.</text>
</comment>
<evidence type="ECO:0000259" key="4">
    <source>
        <dbReference type="SMART" id="SM00650"/>
    </source>
</evidence>
<dbReference type="AlphaFoldDB" id="A0AA91PE82"/>
<name>A0AA91PE82_9MYCO</name>
<dbReference type="InterPro" id="IPR029063">
    <property type="entry name" value="SAM-dependent_MTases_sf"/>
</dbReference>
<keyword evidence="1 5" id="KW-0489">Methyltransferase</keyword>
<evidence type="ECO:0000313" key="5">
    <source>
        <dbReference type="EMBL" id="OSC33025.1"/>
    </source>
</evidence>
<dbReference type="Gene3D" id="3.40.50.150">
    <property type="entry name" value="Vaccinia Virus protein VP39"/>
    <property type="match status" value="1"/>
</dbReference>
<dbReference type="SUPFAM" id="SSF53335">
    <property type="entry name" value="S-adenosyl-L-methionine-dependent methyltransferases"/>
    <property type="match status" value="1"/>
</dbReference>
<dbReference type="Pfam" id="PF08241">
    <property type="entry name" value="Methyltransf_11"/>
    <property type="match status" value="1"/>
</dbReference>
<gene>
    <name evidence="5" type="ORF">B8W67_12695</name>
</gene>
<dbReference type="Proteomes" id="UP000193577">
    <property type="component" value="Unassembled WGS sequence"/>
</dbReference>
<evidence type="ECO:0000256" key="3">
    <source>
        <dbReference type="ARBA" id="ARBA00022691"/>
    </source>
</evidence>